<dbReference type="Pfam" id="PF05118">
    <property type="entry name" value="Asp_Arg_Hydrox"/>
    <property type="match status" value="1"/>
</dbReference>
<evidence type="ECO:0000259" key="1">
    <source>
        <dbReference type="Pfam" id="PF05118"/>
    </source>
</evidence>
<evidence type="ECO:0000313" key="2">
    <source>
        <dbReference type="EMBL" id="XCD17602.1"/>
    </source>
</evidence>
<organism evidence="2">
    <name type="scientific">Vibrio chaetopteri</name>
    <dbReference type="NCBI Taxonomy" id="3016528"/>
    <lineage>
        <taxon>Bacteria</taxon>
        <taxon>Pseudomonadati</taxon>
        <taxon>Pseudomonadota</taxon>
        <taxon>Gammaproteobacteria</taxon>
        <taxon>Vibrionales</taxon>
        <taxon>Vibrionaceae</taxon>
        <taxon>Vibrio</taxon>
    </lineage>
</organism>
<gene>
    <name evidence="2" type="ORF">PG915_20105</name>
</gene>
<dbReference type="AlphaFoldDB" id="A0AAU8BLR6"/>
<dbReference type="InterPro" id="IPR027443">
    <property type="entry name" value="IPNS-like_sf"/>
</dbReference>
<dbReference type="KEGG" id="vck:PG915_20105"/>
<dbReference type="EMBL" id="CP115921">
    <property type="protein sequence ID" value="XCD17602.1"/>
    <property type="molecule type" value="Genomic_DNA"/>
</dbReference>
<feature type="domain" description="Aspartyl/asparaginy/proline hydroxylase" evidence="1">
    <location>
        <begin position="76"/>
        <end position="177"/>
    </location>
</feature>
<accession>A0AAU8BLR6</accession>
<dbReference type="Gene3D" id="2.60.120.330">
    <property type="entry name" value="B-lactam Antibiotic, Isopenicillin N Synthase, Chain"/>
    <property type="match status" value="1"/>
</dbReference>
<dbReference type="RefSeq" id="WP_353498783.1">
    <property type="nucleotide sequence ID" value="NZ_CP115921.1"/>
</dbReference>
<name>A0AAU8BLR6_9VIBR</name>
<sequence>MDLFARLPFGVDNTELKRECEKLPAEGWSAHVNQNAYHGCWDVMPLRVAAQHVDSHKVLQCFAIEQADVWVDLPRLENLPLIASVLKWIDTPLQSVRLMRLHSKSIILPHRDAGLCHEYGAARLHLPIKGAEQVKFLVDGHQVPMEAGQLWYVNANEIHQVENFGSVERIHLVIDCEVNDWLRRQISQAQVRGVQCDEGAPEYSSL</sequence>
<dbReference type="SUPFAM" id="SSF51197">
    <property type="entry name" value="Clavaminate synthase-like"/>
    <property type="match status" value="1"/>
</dbReference>
<proteinExistence type="predicted"/>
<reference evidence="2" key="1">
    <citation type="submission" date="2023-01" db="EMBL/GenBank/DDBJ databases">
        <title>Vibrio sp. CB1-14 genome sequencing.</title>
        <authorList>
            <person name="Otstavnykh N."/>
            <person name="Isaeva M."/>
            <person name="Meleshko D."/>
        </authorList>
    </citation>
    <scope>NUCLEOTIDE SEQUENCE</scope>
    <source>
        <strain evidence="2">CB1-14</strain>
    </source>
</reference>
<protein>
    <submittedName>
        <fullName evidence="2">Aspartyl/asparaginyl beta-hydroxylase domain-containing protein</fullName>
    </submittedName>
</protein>
<dbReference type="InterPro" id="IPR007803">
    <property type="entry name" value="Asp/Arg/Pro-Hydrxlase"/>
</dbReference>